<protein>
    <submittedName>
        <fullName evidence="2">Uncharacterized protein</fullName>
    </submittedName>
</protein>
<comment type="caution">
    <text evidence="2">The sequence shown here is derived from an EMBL/GenBank/DDBJ whole genome shotgun (WGS) entry which is preliminary data.</text>
</comment>
<dbReference type="EMBL" id="MAHX01000013">
    <property type="protein sequence ID" value="OPC66006.1"/>
    <property type="molecule type" value="Genomic_DNA"/>
</dbReference>
<sequence length="202" mass="22889">MKSDKLDNYIKNQLEEREITPSRNLWADIRLDLEETPRKRKNYIAIWLAAASVILLCSLAGIFVFKNDKQNSNPIIAKQTQSVNSSEPKEISTPETNIKTDSVLKKESPVKNLAQQQLSPAKVQKIQKQEALPKTVITPTEKIDAVIPAPQNQLVKTEEAKEQTLKKKKYVDPKILLFSVENREAIEKTKDGSNVASVEIRR</sequence>
<evidence type="ECO:0000313" key="3">
    <source>
        <dbReference type="Proteomes" id="UP000190813"/>
    </source>
</evidence>
<accession>A0A1T3MNA5</accession>
<keyword evidence="1" id="KW-1133">Transmembrane helix</keyword>
<dbReference type="RefSeq" id="WP_078771589.1">
    <property type="nucleotide sequence ID" value="NZ_CBCSBR010000045.1"/>
</dbReference>
<feature type="transmembrane region" description="Helical" evidence="1">
    <location>
        <begin position="43"/>
        <end position="65"/>
    </location>
</feature>
<keyword evidence="1" id="KW-0472">Membrane</keyword>
<keyword evidence="1" id="KW-0812">Transmembrane</keyword>
<organism evidence="2 3">
    <name type="scientific">Elizabethkingia occulta</name>
    <dbReference type="NCBI Taxonomy" id="1867263"/>
    <lineage>
        <taxon>Bacteria</taxon>
        <taxon>Pseudomonadati</taxon>
        <taxon>Bacteroidota</taxon>
        <taxon>Flavobacteriia</taxon>
        <taxon>Flavobacteriales</taxon>
        <taxon>Weeksellaceae</taxon>
        <taxon>Elizabethkingia</taxon>
    </lineage>
</organism>
<evidence type="ECO:0000256" key="1">
    <source>
        <dbReference type="SAM" id="Phobius"/>
    </source>
</evidence>
<keyword evidence="3" id="KW-1185">Reference proteome</keyword>
<dbReference type="Proteomes" id="UP000190813">
    <property type="component" value="Unassembled WGS sequence"/>
</dbReference>
<reference evidence="2 3" key="1">
    <citation type="submission" date="2016-06" db="EMBL/GenBank/DDBJ databases">
        <title>Revisiting the taxonomy of the Elizabethkingia Genus based on Whole-Genome Sequencing, Optical Mapping, and MALDI-TOF.</title>
        <authorList>
            <person name="Nicholson A.C."/>
        </authorList>
    </citation>
    <scope>NUCLEOTIDE SEQUENCE [LARGE SCALE GENOMIC DNA]</scope>
    <source>
        <strain evidence="2 3">G4070</strain>
    </source>
</reference>
<evidence type="ECO:0000313" key="2">
    <source>
        <dbReference type="EMBL" id="OPC66006.1"/>
    </source>
</evidence>
<dbReference type="AlphaFoldDB" id="A0A1T3MNA5"/>
<gene>
    <name evidence="2" type="ORF">BAZ10_01870</name>
</gene>
<name>A0A1T3MNA5_9FLAO</name>
<proteinExistence type="predicted"/>